<dbReference type="SUPFAM" id="SSF55874">
    <property type="entry name" value="ATPase domain of HSP90 chaperone/DNA topoisomerase II/histidine kinase"/>
    <property type="match status" value="1"/>
</dbReference>
<comment type="function">
    <text evidence="15">Member of the two-component regulatory system NreB/NreC involved in the control of dissimilatory nitrate/nitrite reduction in response to oxygen. NreB functions as a direct oxygen sensor histidine kinase which is autophosphorylated, in the absence of oxygen, probably at the conserved histidine residue, and transfers its phosphate group probably to a conserved aspartate residue of NreC. NreB/NreC activates the expression of the nitrate (narGHJI) and nitrite (nir) reductase operons, as well as the putative nitrate transporter gene narT.</text>
</comment>
<feature type="transmembrane region" description="Helical" evidence="17">
    <location>
        <begin position="58"/>
        <end position="79"/>
    </location>
</feature>
<evidence type="ECO:0000256" key="15">
    <source>
        <dbReference type="ARBA" id="ARBA00024827"/>
    </source>
</evidence>
<dbReference type="GO" id="GO:0005737">
    <property type="term" value="C:cytoplasm"/>
    <property type="evidence" value="ECO:0007669"/>
    <property type="project" value="UniProtKB-SubCell"/>
</dbReference>
<dbReference type="CDD" id="cd06225">
    <property type="entry name" value="HAMP"/>
    <property type="match status" value="1"/>
</dbReference>
<dbReference type="InterPro" id="IPR004358">
    <property type="entry name" value="Sig_transdc_His_kin-like_C"/>
</dbReference>
<keyword evidence="7" id="KW-0479">Metal-binding</keyword>
<dbReference type="CDD" id="cd16917">
    <property type="entry name" value="HATPase_UhpB-NarQ-NarX-like"/>
    <property type="match status" value="1"/>
</dbReference>
<evidence type="ECO:0000256" key="14">
    <source>
        <dbReference type="ARBA" id="ARBA00023014"/>
    </source>
</evidence>
<keyword evidence="14" id="KW-0411">Iron-sulfur</keyword>
<evidence type="ECO:0000256" key="12">
    <source>
        <dbReference type="ARBA" id="ARBA00023004"/>
    </source>
</evidence>
<proteinExistence type="predicted"/>
<comment type="subcellular location">
    <subcellularLocation>
        <location evidence="4">Cytoplasm</location>
    </subcellularLocation>
    <subcellularLocation>
        <location evidence="3">Membrane</location>
    </subcellularLocation>
</comment>
<evidence type="ECO:0000313" key="19">
    <source>
        <dbReference type="EMBL" id="MBB3904676.1"/>
    </source>
</evidence>
<keyword evidence="17" id="KW-0812">Transmembrane</keyword>
<evidence type="ECO:0000256" key="3">
    <source>
        <dbReference type="ARBA" id="ARBA00004370"/>
    </source>
</evidence>
<evidence type="ECO:0000256" key="10">
    <source>
        <dbReference type="ARBA" id="ARBA00022679"/>
    </source>
</evidence>
<dbReference type="Gene3D" id="3.30.565.10">
    <property type="entry name" value="Histidine kinase-like ATPase, C-terminal domain"/>
    <property type="match status" value="1"/>
</dbReference>
<protein>
    <recommendedName>
        <fullName evidence="6">Oxygen sensor histidine kinase NreB</fullName>
        <ecNumber evidence="5">2.7.13.3</ecNumber>
    </recommendedName>
    <alternativeName>
        <fullName evidence="16">Nitrogen regulation protein B</fullName>
    </alternativeName>
</protein>
<keyword evidence="12" id="KW-0408">Iron</keyword>
<name>A0A7W6ALC1_9HYPH</name>
<dbReference type="EMBL" id="JACIDN010000008">
    <property type="protein sequence ID" value="MBB3904676.1"/>
    <property type="molecule type" value="Genomic_DNA"/>
</dbReference>
<dbReference type="Gene3D" id="6.10.340.10">
    <property type="match status" value="1"/>
</dbReference>
<reference evidence="19 20" key="1">
    <citation type="submission" date="2020-08" db="EMBL/GenBank/DDBJ databases">
        <title>Genomic Encyclopedia of Type Strains, Phase IV (KMG-IV): sequencing the most valuable type-strain genomes for metagenomic binning, comparative biology and taxonomic classification.</title>
        <authorList>
            <person name="Goeker M."/>
        </authorList>
    </citation>
    <scope>NUCLEOTIDE SEQUENCE [LARGE SCALE GENOMIC DNA]</scope>
    <source>
        <strain evidence="19 20">DSM 24105</strain>
    </source>
</reference>
<dbReference type="PANTHER" id="PTHR24421">
    <property type="entry name" value="NITRATE/NITRITE SENSOR PROTEIN NARX-RELATED"/>
    <property type="match status" value="1"/>
</dbReference>
<dbReference type="GO" id="GO:0000155">
    <property type="term" value="F:phosphorelay sensor kinase activity"/>
    <property type="evidence" value="ECO:0007669"/>
    <property type="project" value="InterPro"/>
</dbReference>
<feature type="domain" description="HAMP" evidence="18">
    <location>
        <begin position="224"/>
        <end position="276"/>
    </location>
</feature>
<evidence type="ECO:0000256" key="7">
    <source>
        <dbReference type="ARBA" id="ARBA00022485"/>
    </source>
</evidence>
<dbReference type="InterPro" id="IPR011712">
    <property type="entry name" value="Sig_transdc_His_kin_sub3_dim/P"/>
</dbReference>
<dbReference type="Pfam" id="PF16448">
    <property type="entry name" value="LapD_MoxY_N"/>
    <property type="match status" value="1"/>
</dbReference>
<dbReference type="PROSITE" id="PS50885">
    <property type="entry name" value="HAMP"/>
    <property type="match status" value="1"/>
</dbReference>
<gene>
    <name evidence="19" type="ORF">GGR33_004199</name>
</gene>
<dbReference type="InterPro" id="IPR036890">
    <property type="entry name" value="HATPase_C_sf"/>
</dbReference>
<feature type="transmembrane region" description="Helical" evidence="17">
    <location>
        <begin position="197"/>
        <end position="223"/>
    </location>
</feature>
<keyword evidence="13" id="KW-0902">Two-component regulatory system</keyword>
<dbReference type="SMART" id="SM00304">
    <property type="entry name" value="HAMP"/>
    <property type="match status" value="1"/>
</dbReference>
<dbReference type="GO" id="GO:0046983">
    <property type="term" value="F:protein dimerization activity"/>
    <property type="evidence" value="ECO:0007669"/>
    <property type="project" value="InterPro"/>
</dbReference>
<evidence type="ECO:0000256" key="9">
    <source>
        <dbReference type="ARBA" id="ARBA00022553"/>
    </source>
</evidence>
<sequence>MPKNPERLVCADGRDDHLIAAPMNMMPKSAEFELRATERDAMHRRASIWASLPTRTRLVVVVLAIDLIAAIVCCAVMVLNARSAVKVEMNATRATVEPLVADTIRMARNPSPETLLHTLDLRFQTLRHVRVAVFDAQGERIGFVLPNLRRDDHTAPAWFVALIAPPPEQHELPIVVNGNPIGKAVVTAEPLDEIDEVWGYAVSLSLASLILNLAVLAALTIAFGRVLKPLERLADGLTRLERHDYTAHLDPPASRELAVIAERFNSVAGALSEARDANGRLNRQLLTAQDDEGRRIALELHDEFGPCLFALEANAASVARIAEGESAPDRGKLASRAAEIGGIVGQVQARNRELLNRLRPHALGQVPLADCLYLLLADFGRRHPGTVFEGRFDGLARGYSDLVDLTVFRCIQESMTNAVRHGSATRVSAQARESREPGRSAATLHVEIRDDGAGLTPGHGTGLGLSGMRERVEALDGTFALDNAAPGAVVRIVIPIEPEVAEDVRSEHPPAPPSS</sequence>
<accession>A0A7W6ALC1</accession>
<keyword evidence="11 19" id="KW-0418">Kinase</keyword>
<keyword evidence="8" id="KW-0963">Cytoplasm</keyword>
<evidence type="ECO:0000256" key="2">
    <source>
        <dbReference type="ARBA" id="ARBA00001966"/>
    </source>
</evidence>
<dbReference type="EC" id="2.7.13.3" evidence="5"/>
<keyword evidence="10 19" id="KW-0808">Transferase</keyword>
<evidence type="ECO:0000256" key="4">
    <source>
        <dbReference type="ARBA" id="ARBA00004496"/>
    </source>
</evidence>
<dbReference type="Pfam" id="PF07730">
    <property type="entry name" value="HisKA_3"/>
    <property type="match status" value="1"/>
</dbReference>
<evidence type="ECO:0000259" key="18">
    <source>
        <dbReference type="PROSITE" id="PS50885"/>
    </source>
</evidence>
<evidence type="ECO:0000256" key="17">
    <source>
        <dbReference type="SAM" id="Phobius"/>
    </source>
</evidence>
<dbReference type="Proteomes" id="UP000517759">
    <property type="component" value="Unassembled WGS sequence"/>
</dbReference>
<evidence type="ECO:0000256" key="8">
    <source>
        <dbReference type="ARBA" id="ARBA00022490"/>
    </source>
</evidence>
<comment type="cofactor">
    <cofactor evidence="2">
        <name>[4Fe-4S] cluster</name>
        <dbReference type="ChEBI" id="CHEBI:49883"/>
    </cofactor>
</comment>
<dbReference type="GO" id="GO:0051539">
    <property type="term" value="F:4 iron, 4 sulfur cluster binding"/>
    <property type="evidence" value="ECO:0007669"/>
    <property type="project" value="UniProtKB-KW"/>
</dbReference>
<dbReference type="InterPro" id="IPR050482">
    <property type="entry name" value="Sensor_HK_TwoCompSys"/>
</dbReference>
<dbReference type="Pfam" id="PF00672">
    <property type="entry name" value="HAMP"/>
    <property type="match status" value="1"/>
</dbReference>
<evidence type="ECO:0000256" key="5">
    <source>
        <dbReference type="ARBA" id="ARBA00012438"/>
    </source>
</evidence>
<dbReference type="Pfam" id="PF02518">
    <property type="entry name" value="HATPase_c"/>
    <property type="match status" value="1"/>
</dbReference>
<evidence type="ECO:0000256" key="6">
    <source>
        <dbReference type="ARBA" id="ARBA00017322"/>
    </source>
</evidence>
<dbReference type="InterPro" id="IPR003594">
    <property type="entry name" value="HATPase_dom"/>
</dbReference>
<evidence type="ECO:0000256" key="11">
    <source>
        <dbReference type="ARBA" id="ARBA00022777"/>
    </source>
</evidence>
<dbReference type="SMART" id="SM00387">
    <property type="entry name" value="HATPase_c"/>
    <property type="match status" value="1"/>
</dbReference>
<evidence type="ECO:0000256" key="13">
    <source>
        <dbReference type="ARBA" id="ARBA00023012"/>
    </source>
</evidence>
<comment type="caution">
    <text evidence="19">The sequence shown here is derived from an EMBL/GenBank/DDBJ whole genome shotgun (WGS) entry which is preliminary data.</text>
</comment>
<dbReference type="InterPro" id="IPR032244">
    <property type="entry name" value="LapD_MoxY_N"/>
</dbReference>
<dbReference type="PRINTS" id="PR00344">
    <property type="entry name" value="BCTRLSENSOR"/>
</dbReference>
<keyword evidence="17" id="KW-1133">Transmembrane helix</keyword>
<evidence type="ECO:0000256" key="1">
    <source>
        <dbReference type="ARBA" id="ARBA00000085"/>
    </source>
</evidence>
<evidence type="ECO:0000313" key="20">
    <source>
        <dbReference type="Proteomes" id="UP000517759"/>
    </source>
</evidence>
<organism evidence="19 20">
    <name type="scientific">Methylobacterium brachythecii</name>
    <dbReference type="NCBI Taxonomy" id="1176177"/>
    <lineage>
        <taxon>Bacteria</taxon>
        <taxon>Pseudomonadati</taxon>
        <taxon>Pseudomonadota</taxon>
        <taxon>Alphaproteobacteria</taxon>
        <taxon>Hyphomicrobiales</taxon>
        <taxon>Methylobacteriaceae</taxon>
        <taxon>Methylobacterium</taxon>
    </lineage>
</organism>
<keyword evidence="7" id="KW-0004">4Fe-4S</keyword>
<dbReference type="AlphaFoldDB" id="A0A7W6ALC1"/>
<dbReference type="GO" id="GO:0016020">
    <property type="term" value="C:membrane"/>
    <property type="evidence" value="ECO:0007669"/>
    <property type="project" value="UniProtKB-SubCell"/>
</dbReference>
<keyword evidence="17" id="KW-0472">Membrane</keyword>
<keyword evidence="9" id="KW-0597">Phosphoprotein</keyword>
<comment type="catalytic activity">
    <reaction evidence="1">
        <text>ATP + protein L-histidine = ADP + protein N-phospho-L-histidine.</text>
        <dbReference type="EC" id="2.7.13.3"/>
    </reaction>
</comment>
<dbReference type="InterPro" id="IPR003660">
    <property type="entry name" value="HAMP_dom"/>
</dbReference>
<dbReference type="PANTHER" id="PTHR24421:SF58">
    <property type="entry name" value="SIGNAL TRANSDUCTION HISTIDINE-PROTEIN KINASE_PHOSPHATASE UHPB"/>
    <property type="match status" value="1"/>
</dbReference>
<evidence type="ECO:0000256" key="16">
    <source>
        <dbReference type="ARBA" id="ARBA00030800"/>
    </source>
</evidence>